<keyword evidence="8 13" id="KW-0460">Magnesium</keyword>
<dbReference type="GO" id="GO:0000287">
    <property type="term" value="F:magnesium ion binding"/>
    <property type="evidence" value="ECO:0007669"/>
    <property type="project" value="UniProtKB-UniRule"/>
</dbReference>
<feature type="binding site" evidence="13">
    <location>
        <position position="88"/>
    </location>
    <ligand>
        <name>Mg(2+)</name>
        <dbReference type="ChEBI" id="CHEBI:18420"/>
    </ligand>
</feature>
<dbReference type="STRING" id="1503961.SAMN05421736_10489"/>
<evidence type="ECO:0000313" key="16">
    <source>
        <dbReference type="Proteomes" id="UP000198935"/>
    </source>
</evidence>
<dbReference type="PIRSF" id="PIRSF037785">
    <property type="entry name" value="RecU"/>
    <property type="match status" value="1"/>
</dbReference>
<keyword evidence="9 13" id="KW-0233">DNA recombination</keyword>
<dbReference type="GO" id="GO:0003676">
    <property type="term" value="F:nucleic acid binding"/>
    <property type="evidence" value="ECO:0007669"/>
    <property type="project" value="InterPro"/>
</dbReference>
<dbReference type="EMBL" id="FNPI01000004">
    <property type="protein sequence ID" value="SDY88661.1"/>
    <property type="molecule type" value="Genomic_DNA"/>
</dbReference>
<dbReference type="GO" id="GO:0008821">
    <property type="term" value="F:crossover junction DNA endonuclease activity"/>
    <property type="evidence" value="ECO:0007669"/>
    <property type="project" value="UniProtKB-EC"/>
</dbReference>
<evidence type="ECO:0000256" key="12">
    <source>
        <dbReference type="ARBA" id="ARBA00029523"/>
    </source>
</evidence>
<dbReference type="Proteomes" id="UP000198935">
    <property type="component" value="Unassembled WGS sequence"/>
</dbReference>
<evidence type="ECO:0000256" key="13">
    <source>
        <dbReference type="HAMAP-Rule" id="MF_00130"/>
    </source>
</evidence>
<evidence type="ECO:0000256" key="1">
    <source>
        <dbReference type="ARBA" id="ARBA00004496"/>
    </source>
</evidence>
<dbReference type="SUPFAM" id="SSF52980">
    <property type="entry name" value="Restriction endonuclease-like"/>
    <property type="match status" value="1"/>
</dbReference>
<reference evidence="16" key="1">
    <citation type="submission" date="2016-10" db="EMBL/GenBank/DDBJ databases">
        <authorList>
            <person name="Varghese N."/>
            <person name="Submissions S."/>
        </authorList>
    </citation>
    <scope>NUCLEOTIDE SEQUENCE [LARGE SCALE GENOMIC DNA]</scope>
    <source>
        <strain evidence="16">SP</strain>
    </source>
</reference>
<gene>
    <name evidence="13" type="primary">recU</name>
    <name evidence="15" type="ORF">SAMN05421736_10489</name>
</gene>
<dbReference type="GO" id="GO:0006281">
    <property type="term" value="P:DNA repair"/>
    <property type="evidence" value="ECO:0007669"/>
    <property type="project" value="UniProtKB-UniRule"/>
</dbReference>
<organism evidence="15 16">
    <name type="scientific">Evansella caseinilytica</name>
    <dbReference type="NCBI Taxonomy" id="1503961"/>
    <lineage>
        <taxon>Bacteria</taxon>
        <taxon>Bacillati</taxon>
        <taxon>Bacillota</taxon>
        <taxon>Bacilli</taxon>
        <taxon>Bacillales</taxon>
        <taxon>Bacillaceae</taxon>
        <taxon>Evansella</taxon>
    </lineage>
</organism>
<keyword evidence="16" id="KW-1185">Reference proteome</keyword>
<feature type="binding site" evidence="13">
    <location>
        <position position="120"/>
    </location>
    <ligand>
        <name>Mg(2+)</name>
        <dbReference type="ChEBI" id="CHEBI:18420"/>
    </ligand>
</feature>
<accession>A0A1H3NIE3</accession>
<evidence type="ECO:0000256" key="10">
    <source>
        <dbReference type="ARBA" id="ARBA00023204"/>
    </source>
</evidence>
<dbReference type="GO" id="GO:0006310">
    <property type="term" value="P:DNA recombination"/>
    <property type="evidence" value="ECO:0007669"/>
    <property type="project" value="UniProtKB-UniRule"/>
</dbReference>
<evidence type="ECO:0000256" key="3">
    <source>
        <dbReference type="ARBA" id="ARBA00022722"/>
    </source>
</evidence>
<evidence type="ECO:0000256" key="4">
    <source>
        <dbReference type="ARBA" id="ARBA00022723"/>
    </source>
</evidence>
<evidence type="ECO:0000256" key="6">
    <source>
        <dbReference type="ARBA" id="ARBA00022763"/>
    </source>
</evidence>
<dbReference type="NCBIfam" id="TIGR00648">
    <property type="entry name" value="recU"/>
    <property type="match status" value="1"/>
</dbReference>
<dbReference type="NCBIfam" id="NF002581">
    <property type="entry name" value="PRK02234.1-2"/>
    <property type="match status" value="1"/>
</dbReference>
<dbReference type="CDD" id="cd22354">
    <property type="entry name" value="RecU-like"/>
    <property type="match status" value="1"/>
</dbReference>
<feature type="binding site" evidence="13">
    <location>
        <position position="86"/>
    </location>
    <ligand>
        <name>Mg(2+)</name>
        <dbReference type="ChEBI" id="CHEBI:18420"/>
    </ligand>
</feature>
<dbReference type="Gene3D" id="3.40.1350.10">
    <property type="match status" value="1"/>
</dbReference>
<evidence type="ECO:0000256" key="5">
    <source>
        <dbReference type="ARBA" id="ARBA00022759"/>
    </source>
</evidence>
<feature type="site" description="Transition state stabilizer" evidence="13">
    <location>
        <position position="103"/>
    </location>
</feature>
<evidence type="ECO:0000256" key="8">
    <source>
        <dbReference type="ARBA" id="ARBA00022842"/>
    </source>
</evidence>
<name>A0A1H3NIE3_9BACI</name>
<keyword evidence="2 13" id="KW-0963">Cytoplasm</keyword>
<keyword evidence="6 13" id="KW-0227">DNA damage</keyword>
<comment type="subcellular location">
    <subcellularLocation>
        <location evidence="1 13">Cytoplasm</location>
    </subcellularLocation>
</comment>
<comment type="function">
    <text evidence="13">Endonuclease that resolves Holliday junction intermediates in genetic recombination. Cleaves mobile four-strand junctions by introducing symmetrical nicks in paired strands. Promotes annealing of linear ssDNA with homologous dsDNA. Required for DNA repair, homologous recombination and chromosome segregation.</text>
</comment>
<comment type="similarity">
    <text evidence="11 13">Belongs to the RecU family.</text>
</comment>
<evidence type="ECO:0000256" key="14">
    <source>
        <dbReference type="NCBIfam" id="TIGR00648"/>
    </source>
</evidence>
<dbReference type="NCBIfam" id="NF002584">
    <property type="entry name" value="PRK02234.1-5"/>
    <property type="match status" value="1"/>
</dbReference>
<evidence type="ECO:0000256" key="9">
    <source>
        <dbReference type="ARBA" id="ARBA00023172"/>
    </source>
</evidence>
<keyword evidence="7 13" id="KW-0378">Hydrolase</keyword>
<dbReference type="InterPro" id="IPR004612">
    <property type="entry name" value="Resolv_RecU"/>
</dbReference>
<dbReference type="GO" id="GO:0007059">
    <property type="term" value="P:chromosome segregation"/>
    <property type="evidence" value="ECO:0007669"/>
    <property type="project" value="UniProtKB-UniRule"/>
</dbReference>
<comment type="catalytic activity">
    <reaction evidence="13">
        <text>Endonucleolytic cleavage at a junction such as a reciprocal single-stranded crossover between two homologous DNA duplexes (Holliday junction).</text>
        <dbReference type="EC" id="3.1.21.10"/>
    </reaction>
</comment>
<protein>
    <recommendedName>
        <fullName evidence="12 13">Holliday junction resolvase RecU</fullName>
        <ecNumber evidence="13 14">3.1.21.10</ecNumber>
    </recommendedName>
    <alternativeName>
        <fullName evidence="13">Recombination protein U homolog</fullName>
    </alternativeName>
</protein>
<evidence type="ECO:0000256" key="11">
    <source>
        <dbReference type="ARBA" id="ARBA00023447"/>
    </source>
</evidence>
<dbReference type="InterPro" id="IPR011335">
    <property type="entry name" value="Restrct_endonuc-II-like"/>
</dbReference>
<sequence length="198" mass="23317">MLRYPNGKKFQPKRTFSKKNVVKKDERFSNRGMTLEGDINETNEYYRSHGIAVIHKKPTPLQIVNVHYPKRSAAVVTEAYFKKPSTTDYNGVYKGKYIDFEVKETKNKTNFPLKNFHDHQVTHMEQVIEHGGIAFTLLRFSFHDEVYFVFARDLLPYFKHTGTNRKSIPKIDIERMGTQIPIGFHPRIDYLKILDKMM</sequence>
<dbReference type="Pfam" id="PF03838">
    <property type="entry name" value="RecU"/>
    <property type="match status" value="1"/>
</dbReference>
<dbReference type="HAMAP" id="MF_00130">
    <property type="entry name" value="RecU"/>
    <property type="match status" value="1"/>
</dbReference>
<dbReference type="AlphaFoldDB" id="A0A1H3NIE3"/>
<dbReference type="EC" id="3.1.21.10" evidence="13 14"/>
<keyword evidence="4 13" id="KW-0479">Metal-binding</keyword>
<evidence type="ECO:0000256" key="2">
    <source>
        <dbReference type="ARBA" id="ARBA00022490"/>
    </source>
</evidence>
<dbReference type="OrthoDB" id="9783592at2"/>
<dbReference type="GO" id="GO:0005737">
    <property type="term" value="C:cytoplasm"/>
    <property type="evidence" value="ECO:0007669"/>
    <property type="project" value="UniProtKB-SubCell"/>
</dbReference>
<dbReference type="InterPro" id="IPR011856">
    <property type="entry name" value="tRNA_endonuc-like_dom_sf"/>
</dbReference>
<feature type="binding site" evidence="13">
    <location>
        <position position="101"/>
    </location>
    <ligand>
        <name>Mg(2+)</name>
        <dbReference type="ChEBI" id="CHEBI:18420"/>
    </ligand>
</feature>
<keyword evidence="3 13" id="KW-0540">Nuclease</keyword>
<keyword evidence="10 13" id="KW-0234">DNA repair</keyword>
<proteinExistence type="inferred from homology"/>
<comment type="cofactor">
    <cofactor evidence="13">
        <name>Mg(2+)</name>
        <dbReference type="ChEBI" id="CHEBI:18420"/>
    </cofactor>
    <text evidence="13">Binds 1 Mg(2+) ion per subunit.</text>
</comment>
<evidence type="ECO:0000256" key="7">
    <source>
        <dbReference type="ARBA" id="ARBA00022801"/>
    </source>
</evidence>
<evidence type="ECO:0000313" key="15">
    <source>
        <dbReference type="EMBL" id="SDY88661.1"/>
    </source>
</evidence>
<keyword evidence="5 13" id="KW-0255">Endonuclease</keyword>